<reference evidence="1" key="1">
    <citation type="submission" date="2023-03" db="EMBL/GenBank/DDBJ databases">
        <title>Massive genome expansion in bonnet fungi (Mycena s.s.) driven by repeated elements and novel gene families across ecological guilds.</title>
        <authorList>
            <consortium name="Lawrence Berkeley National Laboratory"/>
            <person name="Harder C.B."/>
            <person name="Miyauchi S."/>
            <person name="Viragh M."/>
            <person name="Kuo A."/>
            <person name="Thoen E."/>
            <person name="Andreopoulos B."/>
            <person name="Lu D."/>
            <person name="Skrede I."/>
            <person name="Drula E."/>
            <person name="Henrissat B."/>
            <person name="Morin E."/>
            <person name="Kohler A."/>
            <person name="Barry K."/>
            <person name="LaButti K."/>
            <person name="Morin E."/>
            <person name="Salamov A."/>
            <person name="Lipzen A."/>
            <person name="Mereny Z."/>
            <person name="Hegedus B."/>
            <person name="Baldrian P."/>
            <person name="Stursova M."/>
            <person name="Weitz H."/>
            <person name="Taylor A."/>
            <person name="Grigoriev I.V."/>
            <person name="Nagy L.G."/>
            <person name="Martin F."/>
            <person name="Kauserud H."/>
        </authorList>
    </citation>
    <scope>NUCLEOTIDE SEQUENCE</scope>
    <source>
        <strain evidence="1">CBHHK188m</strain>
    </source>
</reference>
<evidence type="ECO:0000313" key="2">
    <source>
        <dbReference type="Proteomes" id="UP001215280"/>
    </source>
</evidence>
<comment type="caution">
    <text evidence="1">The sequence shown here is derived from an EMBL/GenBank/DDBJ whole genome shotgun (WGS) entry which is preliminary data.</text>
</comment>
<dbReference type="EMBL" id="JARJLG010000166">
    <property type="protein sequence ID" value="KAJ7733793.1"/>
    <property type="molecule type" value="Genomic_DNA"/>
</dbReference>
<dbReference type="Proteomes" id="UP001215280">
    <property type="component" value="Unassembled WGS sequence"/>
</dbReference>
<organism evidence="1 2">
    <name type="scientific">Mycena maculata</name>
    <dbReference type="NCBI Taxonomy" id="230809"/>
    <lineage>
        <taxon>Eukaryota</taxon>
        <taxon>Fungi</taxon>
        <taxon>Dikarya</taxon>
        <taxon>Basidiomycota</taxon>
        <taxon>Agaricomycotina</taxon>
        <taxon>Agaricomycetes</taxon>
        <taxon>Agaricomycetidae</taxon>
        <taxon>Agaricales</taxon>
        <taxon>Marasmiineae</taxon>
        <taxon>Mycenaceae</taxon>
        <taxon>Mycena</taxon>
    </lineage>
</organism>
<dbReference type="AlphaFoldDB" id="A0AAD7I3P3"/>
<gene>
    <name evidence="1" type="ORF">DFH07DRAFT_780561</name>
</gene>
<sequence length="303" mass="33837">MFYRRGLPNWAEYKCAGAPSKSEFAHQCFIDEVFLIGPSTNDVLLTCIEGVVAPSKDERLRQCLCRELFQIRTKTNAPAMRGMASPHTDVLRRDFLVPRSHLHDCTKVPESACPRLRHLDGRSLQKHSKIIRLGCWLWPVAAGEICPGGNAVTHNVQTGVGLRPEKNYPIPILLIMGRAGDKYCAKDGRKSVREIKNNGTSYEYDAGETVLSDDENVRASTPLFSRATQCSSRQVLLTYFEPVTANGLISDNFGIAHAECKPEDQSQWIFAKVEEKFIQKWGENSGVKADNFVKSAFCLTIEG</sequence>
<evidence type="ECO:0000313" key="1">
    <source>
        <dbReference type="EMBL" id="KAJ7733793.1"/>
    </source>
</evidence>
<proteinExistence type="predicted"/>
<name>A0AAD7I3P3_9AGAR</name>
<accession>A0AAD7I3P3</accession>
<protein>
    <submittedName>
        <fullName evidence="1">Uncharacterized protein</fullName>
    </submittedName>
</protein>
<keyword evidence="2" id="KW-1185">Reference proteome</keyword>